<evidence type="ECO:0000313" key="2">
    <source>
        <dbReference type="WBParaSite" id="PS1159_v2.g14036.t1"/>
    </source>
</evidence>
<reference evidence="2" key="1">
    <citation type="submission" date="2022-11" db="UniProtKB">
        <authorList>
            <consortium name="WormBaseParasite"/>
        </authorList>
    </citation>
    <scope>IDENTIFICATION</scope>
</reference>
<sequence>MTEVDEKQGQYAEAILQIISENTDDTTFALTVTNNSYGLLTRFIVCSEDDQIFQECYKHFSTQFSQIKKIFKDILNNNIIEFGDYLQTIEDGNLLGFQEIGKQLPPEHTSLIKAASLPSKSSSATTSLPSITVQEIPLIHNLFYGYSLQCSNLLDLLISQLKSASIISYCKSRPEIWLLVLDLFQAPSMPILELDENFFRIIQNWCLLIRYCITGSFHIFQKLIPSMKEEIYGKIIDFSLEHINSLSILLSTLNIVQSEEYTDKLSSVIDSVNSTINKCLNQGSIDIFLPTTKLEFPQIKAETAYREKIITTAQKILSTFDIEQNFNFLKRILSLITPITSPLHSLKNCSNYIIWEIYCEVFSLLKCDSTNWSIYHSVCLQTLPQSFCSCISPQLLWNNLYLPVYGENLDTLLKLVQQNFKGYQTTKGLAVQQSSEFIKAEINLTAWLNNSTEEDYLKIIAIVETVLYVFDPIQQQSIFNSLFDFYDKTDYDQIRDELFKIFKRKIKQESIFQQCIRKLVIPNFAEIFINPNLRISFFEFLSSAVKNLDHQTKTALIETSIINFTNLLKRALIDIWTFVSSSAEMYYHGLCDLLDWYSKIFDLELFQDSTSKKLASDCVRIGSVCIDAIELPSENLSMNSRIAELISLSFRCLSDDKKSFEILKKKLDEIKMETKTPIIILATSCLRKSTECKKLLNNKYGNSSFSSSFQSAENEESDDESEKIISSSILPQIRIKPCQKEIENDMALMALNLIKNLLLAFSDEKDIDEIEEIKLQQFFELLNPKLFNDENEIFEKVIEILFECCEIISIYAKQPKTMKTKLLETTASFVAIHPSPKSLTAFLPNCFNGSQALTDVAKAYQRLLSEKFVQPSECLQMPQRAFSSADRPDPAPIPSRLTPFCACTFVLDPAHKIFLSEGMTISFWLSLAKFSDLKIKEHVVSIGTSQLNVKVFLHASSGTLSLTLNVFGALIKRIKTSKVFEKEKIWESVCLGLKVVDKAAKVLVLFGDHLTTFESPDLPSDLNLTTSPLEICMGSAIETDFIYEISSIFSFKGLLSTQCVIAFRSLGCEFQCLTECRTGEFFSSFANSMTKNLITDKKCNLLEVWSEPKKFISRLQRSILFVIRVTSAHCYGLSVFQKGIDSEKLSHVRENVFCLAMYKDYPIEWHCQIVYRKQETLDISLRAIGSIKLFVFLYALSVDKNYDAEAQLSALRLLFQALRRSPLYYGEFRASHGLHVLTQIMNTKTSKINDEIFDELCNFLFSELEKDDLGNLRVSFYTVIMEPEFLKTLLSTTELWKFEYFRYWSKLISLTATTLDTCKAKFCEFNSQILHRVDFLTPLLHALLDMFSNKNLFSAASLATNLTEIYDTRDPLTIVSKSLVSSVCTIISELVSSPYRCPAVVQLWNFILLSHPAQDTYLDYTLKGHAEWVRPEDIESSASDDAILEPQNSLLSAFFEKVLMNFDKDKIAELWKETNSATTVRKEILKSENDYRIFATSTMRLDSLICNEQHPEQKDYWSSDDSAAQFESSITKNADHWLITLRADLISSMCHILLACEDSLMAVIELDVITWKTIIVQLTNQTNLRIRNLIFLLLQNFFLRCADKYRQEFIKQNGFLLLANHLRKLPVTYEIADSLFSIFCGECVKIRDGLDEEHLEKMETTCFRYASFHGLFALLEASVTDHALFWTVCSTLQKIFVANNLLRRAMIDCGIVDTMMNVLRLLCVEQPSVRTMIGPVFPLLDCWISFSRSIINLVIPCRDPYMYSRSEDFIWLCQIADYQLSNTIVSTTPSERLRKFSSLSAPPPEGCSNCAKQMVRRALSGLLDCWFDSIQSVVVDSSKMIPVDERYDDEDDSESDSSAFEIYYADSHFTSTSYYGDETKRERRRRFEFANAEELSKRLTFGLEMANNLFVFGQIPESMSEKEEMLFQSYIEILLAPWKKRQTGEYHEEWYNVLLGCKERARVLLAQLIAYVLFPVQVRQKQLFYDPLVAPVIDEQGLLRRRLLIVKALTGELNNNKTYLESLLEVNLDYQYAMKIALHELALCPQYHEIWDEYGEDLDRMIKFLRTIQLESPLQNLTRDEVKSLTTDEVILLHTYKEKRTKFVESLKKEALRLSEKDNSLIKAVCDNAMNLTCNIAELQNEPRKFYIQSRKDAINACAKANEVLANLVVELCHPEAPFFDESSWPKGYSLDTTENLRRERKRLKPDHYRFEKRFLKTNRQIEVGETVTNPTPLQLLRESCPNFATTDYIEASNAVRLSLSATLIRTAFECSGEIIISERKIHFLGEEAKSTQKGKRCSPVTFAWGYNQLSEIYYRFYLLKDTALELFTTTGDAFLIVFATTADRDSFIGQLKKMGLGHLMAEEENQLKLINQQWRRGNITNFDYLMTLNKLAGRSFNDLMQYPVFPFILSDYRSTILDLNSTQSFRDLSKPMAIQNKQMEEYYIHNYESLAEENKRIRKEGETFYSSMFGAYHYGSHYSNTGIIAHYLVRVSPFTNVALEYQDNNFDIPDRLFNSLDTTWRLSASESTTDFKELIPEFFFLPEMFCNREKLELGTRQAGIVVDNVELPAWVPEQKSRLFYLIHRQALESQYVTNNLHNWIDLIFGFKQQGQQAIKAINVFHPATYRGKDLEHERYHDEISLSALRTMVRTYGQMPNQLFFSPHLPHLNVSRRHSGEGNSLLPTIKGLRWGEFVGSPDLDKKQWLLPALNVNVGNHDSIGKLVPIHREAFCYGLPDKTELVLRLNVDNKDPLRRSFEASTTAVVSWKFSDNILRIKLIQMNDSVWINLIDLQMFEPTQVVFSPNADLLYIGTSCGLIRTYSVEYKNDTKIWHVKLANEFFAHKASIAALKVCDDFHIMLSTSIDGMACLWDSNKLMYIRTLKPIPYFSDETITLTCISSISADIAIIYQSGKGSRLVLYNVNGDIIGIYETGPGLTISSLTMTNLEEGTGINCIAIGLQNGIIKLLDSWTLSFVCDISVGTNEPVISIEFTCEGKRLYAALASGKVLCWQAISPSSPSLSSSSALSFRPKSVPNFRMLNPFV</sequence>
<dbReference type="Proteomes" id="UP000887580">
    <property type="component" value="Unplaced"/>
</dbReference>
<dbReference type="WBParaSite" id="PS1159_v2.g14036.t1">
    <property type="protein sequence ID" value="PS1159_v2.g14036.t1"/>
    <property type="gene ID" value="PS1159_v2.g14036"/>
</dbReference>
<organism evidence="1 2">
    <name type="scientific">Panagrolaimus sp. PS1159</name>
    <dbReference type="NCBI Taxonomy" id="55785"/>
    <lineage>
        <taxon>Eukaryota</taxon>
        <taxon>Metazoa</taxon>
        <taxon>Ecdysozoa</taxon>
        <taxon>Nematoda</taxon>
        <taxon>Chromadorea</taxon>
        <taxon>Rhabditida</taxon>
        <taxon>Tylenchina</taxon>
        <taxon>Panagrolaimomorpha</taxon>
        <taxon>Panagrolaimoidea</taxon>
        <taxon>Panagrolaimidae</taxon>
        <taxon>Panagrolaimus</taxon>
    </lineage>
</organism>
<evidence type="ECO:0000313" key="1">
    <source>
        <dbReference type="Proteomes" id="UP000887580"/>
    </source>
</evidence>
<name>A0AC35F588_9BILA</name>
<accession>A0AC35F588</accession>
<protein>
    <submittedName>
        <fullName evidence="2">Uncharacterized protein</fullName>
    </submittedName>
</protein>
<proteinExistence type="predicted"/>